<dbReference type="PANTHER" id="PTHR31609:SF1">
    <property type="entry name" value="CARBOHYDRATE DEACETYLASE"/>
    <property type="match status" value="1"/>
</dbReference>
<dbReference type="EMBL" id="CP016172">
    <property type="protein sequence ID" value="ANN80684.1"/>
    <property type="molecule type" value="Genomic_DNA"/>
</dbReference>
<keyword evidence="3" id="KW-0378">Hydrolase</keyword>
<dbReference type="GO" id="GO:0046872">
    <property type="term" value="F:metal ion binding"/>
    <property type="evidence" value="ECO:0007669"/>
    <property type="project" value="UniProtKB-KW"/>
</dbReference>
<dbReference type="GO" id="GO:0019213">
    <property type="term" value="F:deacetylase activity"/>
    <property type="evidence" value="ECO:0007669"/>
    <property type="project" value="TreeGrafter"/>
</dbReference>
<dbReference type="Proteomes" id="UP000091926">
    <property type="component" value="Chromosome"/>
</dbReference>
<dbReference type="SUPFAM" id="SSF88713">
    <property type="entry name" value="Glycoside hydrolase/deacetylase"/>
    <property type="match status" value="1"/>
</dbReference>
<dbReference type="KEGG" id="bfz:BAU07_22045"/>
<dbReference type="AlphaFoldDB" id="A0A193GMW0"/>
<keyword evidence="4" id="KW-0460">Magnesium</keyword>
<sequence>METGSGGPAEVGAGVRRIVVCADDFGMNTAINDGVIALAHAGRLSAVACLSHAPSFRQDAPRLRQADVDTGVHLNFTEALGESGLYLPLPRLIACAYAHVLDAGRITRQIDRQLDAFESAMGRAPDFIDGHQHVHQLPQIRSALLAVVARRYTGKGPWLRCTVPGRLDGLPEALRRKARIIGALGAGAFARAAGAAGLRTNRRLLGVYDFQGGAQAYDGLLKLWLRNACDGDLLMCHPALPAAGGRGMAAQRGAEYQVLSGPGLAEWLLRNRLRIARYAANRDAD</sequence>
<evidence type="ECO:0000313" key="7">
    <source>
        <dbReference type="Proteomes" id="UP000091926"/>
    </source>
</evidence>
<dbReference type="GO" id="GO:0016787">
    <property type="term" value="F:hydrolase activity"/>
    <property type="evidence" value="ECO:0007669"/>
    <property type="project" value="UniProtKB-KW"/>
</dbReference>
<dbReference type="InterPro" id="IPR011330">
    <property type="entry name" value="Glyco_hydro/deAcase_b/a-brl"/>
</dbReference>
<evidence type="ECO:0000313" key="6">
    <source>
        <dbReference type="EMBL" id="ANN80684.1"/>
    </source>
</evidence>
<evidence type="ECO:0000256" key="5">
    <source>
        <dbReference type="ARBA" id="ARBA00023277"/>
    </source>
</evidence>
<name>A0A193GMW0_9BORD</name>
<dbReference type="Gene3D" id="3.20.20.370">
    <property type="entry name" value="Glycoside hydrolase/deacetylase"/>
    <property type="match status" value="1"/>
</dbReference>
<dbReference type="GO" id="GO:0005975">
    <property type="term" value="P:carbohydrate metabolic process"/>
    <property type="evidence" value="ECO:0007669"/>
    <property type="project" value="InterPro"/>
</dbReference>
<dbReference type="STRING" id="463014.BAU07_22045"/>
<evidence type="ECO:0000256" key="3">
    <source>
        <dbReference type="ARBA" id="ARBA00022801"/>
    </source>
</evidence>
<dbReference type="PANTHER" id="PTHR31609">
    <property type="entry name" value="YDJC DEACETYLASE FAMILY MEMBER"/>
    <property type="match status" value="1"/>
</dbReference>
<keyword evidence="7" id="KW-1185">Reference proteome</keyword>
<organism evidence="6 7">
    <name type="scientific">Bordetella flabilis</name>
    <dbReference type="NCBI Taxonomy" id="463014"/>
    <lineage>
        <taxon>Bacteria</taxon>
        <taxon>Pseudomonadati</taxon>
        <taxon>Pseudomonadota</taxon>
        <taxon>Betaproteobacteria</taxon>
        <taxon>Burkholderiales</taxon>
        <taxon>Alcaligenaceae</taxon>
        <taxon>Bordetella</taxon>
    </lineage>
</organism>
<gene>
    <name evidence="6" type="ORF">BAU07_22045</name>
</gene>
<dbReference type="InterPro" id="IPR006879">
    <property type="entry name" value="YdjC-like"/>
</dbReference>
<proteinExistence type="predicted"/>
<dbReference type="CDD" id="cd10807">
    <property type="entry name" value="YdjC_like_3"/>
    <property type="match status" value="1"/>
</dbReference>
<accession>A0A193GMW0</accession>
<evidence type="ECO:0008006" key="8">
    <source>
        <dbReference type="Google" id="ProtNLM"/>
    </source>
</evidence>
<dbReference type="Pfam" id="PF04794">
    <property type="entry name" value="YdjC"/>
    <property type="match status" value="1"/>
</dbReference>
<keyword evidence="5" id="KW-0119">Carbohydrate metabolism</keyword>
<evidence type="ECO:0000256" key="1">
    <source>
        <dbReference type="ARBA" id="ARBA00001946"/>
    </source>
</evidence>
<evidence type="ECO:0000256" key="4">
    <source>
        <dbReference type="ARBA" id="ARBA00022842"/>
    </source>
</evidence>
<protein>
    <recommendedName>
        <fullName evidence="8">ChbG/HpnK family deacetylase</fullName>
    </recommendedName>
</protein>
<keyword evidence="2" id="KW-0479">Metal-binding</keyword>
<reference evidence="6 7" key="1">
    <citation type="submission" date="2016-06" db="EMBL/GenBank/DDBJ databases">
        <title>Complete genome sequences of Bordetella bronchialis and Bordetella flabilis.</title>
        <authorList>
            <person name="LiPuma J.J."/>
            <person name="Spilker T."/>
        </authorList>
    </citation>
    <scope>NUCLEOTIDE SEQUENCE [LARGE SCALE GENOMIC DNA]</scope>
    <source>
        <strain evidence="6 7">AU10664</strain>
    </source>
</reference>
<comment type="cofactor">
    <cofactor evidence="1">
        <name>Mg(2+)</name>
        <dbReference type="ChEBI" id="CHEBI:18420"/>
    </cofactor>
</comment>
<dbReference type="OrthoDB" id="5295855at2"/>
<evidence type="ECO:0000256" key="2">
    <source>
        <dbReference type="ARBA" id="ARBA00022723"/>
    </source>
</evidence>